<reference key="1">
    <citation type="journal article" date="2000" name="Nature">
        <title>Sequence and analysis of chromosome 1 of the plant Arabidopsis thaliana.</title>
        <authorList>
            <person name="Theologis A."/>
            <person name="Ecker J.R."/>
            <person name="Palm C.J."/>
            <person name="Federspiel N.A."/>
            <person name="Kaul S."/>
            <person name="White O."/>
            <person name="Alonso J."/>
            <person name="Altafi H."/>
            <person name="Araujo R."/>
            <person name="Bowman C.L."/>
            <person name="Brooks S.Y."/>
            <person name="Buehler E."/>
            <person name="Chan A."/>
            <person name="Chao Q."/>
            <person name="Chen H."/>
            <person name="Cheuk R.F."/>
            <person name="Chin C.W."/>
            <person name="Chung M.K."/>
            <person name="Conn L."/>
            <person name="Conway A.B."/>
            <person name="Conway A.R."/>
            <person name="Creasy T.H."/>
            <person name="Dewar K."/>
            <person name="Dunn P."/>
            <person name="Etgu P."/>
            <person name="Feldblyum T.V."/>
            <person name="Feng J."/>
            <person name="Fong B."/>
            <person name="Fujii C.Y."/>
            <person name="Gill J.E."/>
            <person name="Goldsmith A.D."/>
            <person name="Haas B."/>
            <person name="Hansen N.F."/>
            <person name="Hughes B."/>
            <person name="Huizar L."/>
            <person name="Hunter J.L."/>
            <person name="Jenkins J."/>
            <person name="Johnson-Hopson C."/>
            <person name="Khan S."/>
            <person name="Khaykin E."/>
            <person name="Kim C.J."/>
            <person name="Koo H.L."/>
            <person name="Kremenetskaia I."/>
            <person name="Kurtz D.B."/>
            <person name="Kwan A."/>
            <person name="Lam B."/>
            <person name="Langin-Hooper S."/>
            <person name="Lee A."/>
            <person name="Lee J.M."/>
            <person name="Lenz C.A."/>
            <person name="Li J.H."/>
            <person name="Li Y."/>
            <person name="Lin X."/>
            <person name="Liu S.X."/>
            <person name="Liu Z.A."/>
            <person name="Luros J.S."/>
            <person name="Maiti R."/>
            <person name="Marziali A."/>
            <person name="Militscher J."/>
            <person name="Miranda M."/>
            <person name="Nguyen M."/>
            <person name="Nierman W.C."/>
            <person name="Osborne B.I."/>
            <person name="Pai G."/>
            <person name="Peterson J."/>
            <person name="Pham P.K."/>
            <person name="Rizzo M."/>
            <person name="Rooney T."/>
            <person name="Rowley D."/>
            <person name="Sakano H."/>
            <person name="Salzberg S.L."/>
            <person name="Schwartz J.R."/>
            <person name="Shinn P."/>
            <person name="Southwick A.M."/>
            <person name="Sun H."/>
            <person name="Tallon L.J."/>
            <person name="Tambunga G."/>
            <person name="Toriumi M.J."/>
            <person name="Town C.D."/>
            <person name="Utterback T."/>
            <person name="Van Aken S."/>
            <person name="Vaysberg M."/>
            <person name="Vysotskaia V.S."/>
            <person name="Walker M."/>
            <person name="Wu D."/>
            <person name="Yu G."/>
            <person name="Fraser C.M."/>
            <person name="Venter J.C."/>
            <person name="Davis R.W."/>
        </authorList>
    </citation>
    <scope>NUCLEOTIDE SEQUENCE [LARGE SCALE GENOMIC DNA]</scope>
    <source>
        <strain>cv. Columbia</strain>
    </source>
</reference>
<dbReference type="AlphaFoldDB" id="Q9C549"/>
<evidence type="ECO:0000256" key="1">
    <source>
        <dbReference type="SAM" id="Coils"/>
    </source>
</evidence>
<feature type="coiled-coil region" evidence="1">
    <location>
        <begin position="13"/>
        <end position="169"/>
    </location>
</feature>
<protein>
    <submittedName>
        <fullName evidence="2">Uncharacterized protein F23H24.12</fullName>
    </submittedName>
    <submittedName>
        <fullName evidence="3">Uncharacterized protein F8A12.23</fullName>
    </submittedName>
</protein>
<dbReference type="TAIR" id="AT1G51020"/>
<dbReference type="ExpressionAtlas" id="Q9C549">
    <property type="expression patterns" value="baseline and differential"/>
</dbReference>
<name>Q9C549_ARATH</name>
<reference evidence="3" key="3">
    <citation type="submission" date="2001-01" db="EMBL/GenBank/DDBJ databases">
        <title>Arabidopsis thaliana chromosome 1 BAC F8A12 genomic sequence.</title>
        <authorList>
            <person name="Lin X."/>
            <person name="Kaul S."/>
            <person name="Town C.D."/>
            <person name="Benito M."/>
            <person name="Creasy T.H."/>
            <person name="Haas B.J."/>
            <person name="Wu D."/>
            <person name="Maiti R."/>
            <person name="Ronning C.M."/>
            <person name="Koo H."/>
            <person name="Fujii C.Y."/>
            <person name="Utterback T.R."/>
            <person name="Barnstead M.E."/>
            <person name="Bowman C.L."/>
            <person name="White O."/>
            <person name="Nierman W.C."/>
            <person name="Fraser C.M."/>
        </authorList>
    </citation>
    <scope>NUCLEOTIDE SEQUENCE</scope>
</reference>
<evidence type="ECO:0000313" key="3">
    <source>
        <dbReference type="EMBL" id="AAG50934.1"/>
    </source>
</evidence>
<dbReference type="PIR" id="D96547">
    <property type="entry name" value="D96547"/>
</dbReference>
<dbReference type="EMBL" id="AC079284">
    <property type="protein sequence ID" value="AAG50934.1"/>
    <property type="molecule type" value="Genomic_DNA"/>
</dbReference>
<sequence length="171" mass="20102">MANVGNTSESTRFEELCREITQMNDEIQNLVRENAQLNHPIGRPYFDAIEEVRKKLNDKRMKLQELYEKKKEVMKEKKETPHLKSLRKQMANVGNTSGSTPFEELCLEILNLNDEIQNLVREIAHLNHPIGRPDFGAIEEARKKLTDKRMKLQELCEKKREVMKEKKETPQ</sequence>
<accession>Q9C549</accession>
<evidence type="ECO:0000313" key="2">
    <source>
        <dbReference type="EMBL" id="AAG50533.1"/>
    </source>
</evidence>
<gene>
    <name evidence="3" type="primary">F8A12.23</name>
    <name evidence="2" type="synonym">F23H24.12</name>
</gene>
<proteinExistence type="predicted"/>
<keyword evidence="1" id="KW-0175">Coiled coil</keyword>
<reference evidence="2" key="2">
    <citation type="submission" date="2001-01" db="EMBL/GenBank/DDBJ databases">
        <title>Arabidopsis thaliana chromosome 1 BAC F23H24 genomic sequence.</title>
        <authorList>
            <person name="Lin X."/>
            <person name="Kaul S."/>
            <person name="Town C.D."/>
            <person name="Benito M."/>
            <person name="Creasy T.H."/>
            <person name="Haas B.J."/>
            <person name="Wu D."/>
            <person name="Maiti R."/>
            <person name="Ronning C.M."/>
            <person name="Koo H."/>
            <person name="Fujii C.Y."/>
            <person name="Utterback T.R."/>
            <person name="Barnstead M.E."/>
            <person name="Bowman C.L."/>
            <person name="White O."/>
            <person name="Nierman W.C."/>
            <person name="Fraser C.M."/>
        </authorList>
    </citation>
    <scope>NUCLEOTIDE SEQUENCE</scope>
</reference>
<organism evidence="3">
    <name type="scientific">Arabidopsis thaliana</name>
    <name type="common">Mouse-ear cress</name>
    <dbReference type="NCBI Taxonomy" id="3702"/>
    <lineage>
        <taxon>Eukaryota</taxon>
        <taxon>Viridiplantae</taxon>
        <taxon>Streptophyta</taxon>
        <taxon>Embryophyta</taxon>
        <taxon>Tracheophyta</taxon>
        <taxon>Spermatophyta</taxon>
        <taxon>Magnoliopsida</taxon>
        <taxon>eudicotyledons</taxon>
        <taxon>Gunneridae</taxon>
        <taxon>Pentapetalae</taxon>
        <taxon>rosids</taxon>
        <taxon>malvids</taxon>
        <taxon>Brassicales</taxon>
        <taxon>Brassicaceae</taxon>
        <taxon>Camelineae</taxon>
        <taxon>Arabidopsis</taxon>
    </lineage>
</organism>
<dbReference type="EMBL" id="AC079828">
    <property type="protein sequence ID" value="AAG50533.1"/>
    <property type="molecule type" value="Genomic_DNA"/>
</dbReference>